<evidence type="ECO:0000256" key="2">
    <source>
        <dbReference type="ARBA" id="ARBA00007806"/>
    </source>
</evidence>
<dbReference type="SUPFAM" id="SSF74650">
    <property type="entry name" value="Galactose mutarotase-like"/>
    <property type="match status" value="1"/>
</dbReference>
<evidence type="ECO:0000259" key="9">
    <source>
        <dbReference type="PROSITE" id="PS51448"/>
    </source>
</evidence>
<feature type="domain" description="P-type" evidence="9">
    <location>
        <begin position="28"/>
        <end position="73"/>
    </location>
</feature>
<dbReference type="SUPFAM" id="SSF51445">
    <property type="entry name" value="(Trans)glycosidases"/>
    <property type="match status" value="1"/>
</dbReference>
<dbReference type="SUPFAM" id="SSF57492">
    <property type="entry name" value="Trefoil"/>
    <property type="match status" value="1"/>
</dbReference>
<dbReference type="PANTHER" id="PTHR22762">
    <property type="entry name" value="ALPHA-GLUCOSIDASE"/>
    <property type="match status" value="1"/>
</dbReference>
<dbReference type="PROSITE" id="PS51448">
    <property type="entry name" value="P_TREFOIL_2"/>
    <property type="match status" value="1"/>
</dbReference>
<dbReference type="Pfam" id="PF00088">
    <property type="entry name" value="Trefoil"/>
    <property type="match status" value="1"/>
</dbReference>
<name>A0A9X6NC00_HYPEX</name>
<dbReference type="OrthoDB" id="5839090at2759"/>
<dbReference type="AlphaFoldDB" id="A0A9X6NC00"/>
<organism evidence="10 11">
    <name type="scientific">Hypsibius exemplaris</name>
    <name type="common">Freshwater tardigrade</name>
    <dbReference type="NCBI Taxonomy" id="2072580"/>
    <lineage>
        <taxon>Eukaryota</taxon>
        <taxon>Metazoa</taxon>
        <taxon>Ecdysozoa</taxon>
        <taxon>Tardigrada</taxon>
        <taxon>Eutardigrada</taxon>
        <taxon>Parachela</taxon>
        <taxon>Hypsibioidea</taxon>
        <taxon>Hypsibiidae</taxon>
        <taxon>Hypsibius</taxon>
    </lineage>
</organism>
<dbReference type="InterPro" id="IPR017853">
    <property type="entry name" value="GH"/>
</dbReference>
<dbReference type="CDD" id="cd14752">
    <property type="entry name" value="GH31_N"/>
    <property type="match status" value="1"/>
</dbReference>
<evidence type="ECO:0000256" key="4">
    <source>
        <dbReference type="ARBA" id="ARBA00023157"/>
    </source>
</evidence>
<dbReference type="EMBL" id="MTYJ01000192">
    <property type="protein sequence ID" value="OWA50428.1"/>
    <property type="molecule type" value="Genomic_DNA"/>
</dbReference>
<dbReference type="InterPro" id="IPR044913">
    <property type="entry name" value="P_trefoil_dom_sf"/>
</dbReference>
<dbReference type="Gene3D" id="4.10.110.10">
    <property type="entry name" value="Spasmolytic Protein, domain 1"/>
    <property type="match status" value="1"/>
</dbReference>
<gene>
    <name evidence="10" type="ORF">BV898_14945</name>
</gene>
<accession>A0A9X6NC00</accession>
<evidence type="ECO:0000256" key="5">
    <source>
        <dbReference type="ARBA" id="ARBA00023180"/>
    </source>
</evidence>
<dbReference type="GO" id="GO:0005975">
    <property type="term" value="P:carbohydrate metabolic process"/>
    <property type="evidence" value="ECO:0007669"/>
    <property type="project" value="InterPro"/>
</dbReference>
<evidence type="ECO:0000256" key="1">
    <source>
        <dbReference type="ARBA" id="ARBA00004370"/>
    </source>
</evidence>
<dbReference type="Pfam" id="PF01055">
    <property type="entry name" value="Glyco_hydro_31_2nd"/>
    <property type="match status" value="1"/>
</dbReference>
<evidence type="ECO:0000256" key="6">
    <source>
        <dbReference type="PROSITE-ProRule" id="PRU00779"/>
    </source>
</evidence>
<evidence type="ECO:0000313" key="11">
    <source>
        <dbReference type="Proteomes" id="UP000192578"/>
    </source>
</evidence>
<dbReference type="InterPro" id="IPR000519">
    <property type="entry name" value="P_trefoil_dom"/>
</dbReference>
<evidence type="ECO:0000313" key="10">
    <source>
        <dbReference type="EMBL" id="OWA50428.1"/>
    </source>
</evidence>
<dbReference type="SUPFAM" id="SSF51011">
    <property type="entry name" value="Glycosyl hydrolase domain"/>
    <property type="match status" value="1"/>
</dbReference>
<dbReference type="Gene3D" id="2.60.40.1180">
    <property type="entry name" value="Golgi alpha-mannosidase II"/>
    <property type="match status" value="2"/>
</dbReference>
<evidence type="ECO:0000256" key="3">
    <source>
        <dbReference type="ARBA" id="ARBA00023136"/>
    </source>
</evidence>
<evidence type="ECO:0000256" key="7">
    <source>
        <dbReference type="RuleBase" id="RU361185"/>
    </source>
</evidence>
<feature type="signal peptide" evidence="8">
    <location>
        <begin position="1"/>
        <end position="18"/>
    </location>
</feature>
<comment type="similarity">
    <text evidence="2 7">Belongs to the glycosyl hydrolase 31 family.</text>
</comment>
<keyword evidence="11" id="KW-1185">Reference proteome</keyword>
<dbReference type="GO" id="GO:0016020">
    <property type="term" value="C:membrane"/>
    <property type="evidence" value="ECO:0007669"/>
    <property type="project" value="UniProtKB-SubCell"/>
</dbReference>
<keyword evidence="7" id="KW-0378">Hydrolase</keyword>
<dbReference type="Gene3D" id="3.20.20.80">
    <property type="entry name" value="Glycosidases"/>
    <property type="match status" value="1"/>
</dbReference>
<dbReference type="Proteomes" id="UP000192578">
    <property type="component" value="Unassembled WGS sequence"/>
</dbReference>
<keyword evidence="3" id="KW-0472">Membrane</keyword>
<dbReference type="GO" id="GO:0004558">
    <property type="term" value="F:alpha-1,4-glucosidase activity"/>
    <property type="evidence" value="ECO:0007669"/>
    <property type="project" value="TreeGrafter"/>
</dbReference>
<dbReference type="GO" id="GO:0030246">
    <property type="term" value="F:carbohydrate binding"/>
    <property type="evidence" value="ECO:0007669"/>
    <property type="project" value="InterPro"/>
</dbReference>
<reference evidence="11" key="1">
    <citation type="submission" date="2017-01" db="EMBL/GenBank/DDBJ databases">
        <title>Comparative genomics of anhydrobiosis in the tardigrade Hypsibius dujardini.</title>
        <authorList>
            <person name="Yoshida Y."/>
            <person name="Koutsovoulos G."/>
            <person name="Laetsch D."/>
            <person name="Stevens L."/>
            <person name="Kumar S."/>
            <person name="Horikawa D."/>
            <person name="Ishino K."/>
            <person name="Komine S."/>
            <person name="Tomita M."/>
            <person name="Blaxter M."/>
            <person name="Arakawa K."/>
        </authorList>
    </citation>
    <scope>NUCLEOTIDE SEQUENCE [LARGE SCALE GENOMIC DNA]</scope>
    <source>
        <strain evidence="11">Z151</strain>
    </source>
</reference>
<evidence type="ECO:0000256" key="8">
    <source>
        <dbReference type="SAM" id="SignalP"/>
    </source>
</evidence>
<dbReference type="Gene3D" id="2.60.40.1760">
    <property type="entry name" value="glycosyl hydrolase (family 31)"/>
    <property type="match status" value="1"/>
</dbReference>
<keyword evidence="8" id="KW-0732">Signal</keyword>
<proteinExistence type="inferred from homology"/>
<feature type="chain" id="PRO_5040849469" evidence="8">
    <location>
        <begin position="19"/>
        <end position="953"/>
    </location>
</feature>
<dbReference type="Pfam" id="PF21365">
    <property type="entry name" value="Glyco_hydro_31_3rd"/>
    <property type="match status" value="1"/>
</dbReference>
<keyword evidence="7" id="KW-0326">Glycosidase</keyword>
<dbReference type="PANTHER" id="PTHR22762:SF133">
    <property type="entry name" value="P-TYPE DOMAIN-CONTAINING PROTEIN"/>
    <property type="match status" value="1"/>
</dbReference>
<comment type="subcellular location">
    <subcellularLocation>
        <location evidence="1">Membrane</location>
    </subcellularLocation>
</comment>
<dbReference type="InterPro" id="IPR011013">
    <property type="entry name" value="Gal_mutarotase_sf_dom"/>
</dbReference>
<dbReference type="InterPro" id="IPR048395">
    <property type="entry name" value="Glyco_hydro_31_C"/>
</dbReference>
<dbReference type="InterPro" id="IPR013780">
    <property type="entry name" value="Glyco_hydro_b"/>
</dbReference>
<comment type="caution">
    <text evidence="10">The sequence shown here is derived from an EMBL/GenBank/DDBJ whole genome shotgun (WGS) entry which is preliminary data.</text>
</comment>
<protein>
    <submittedName>
        <fullName evidence="10">Maltase-glucoamylase 2</fullName>
    </submittedName>
</protein>
<keyword evidence="5" id="KW-0325">Glycoprotein</keyword>
<dbReference type="InterPro" id="IPR000322">
    <property type="entry name" value="Glyco_hydro_31_TIM"/>
</dbReference>
<keyword evidence="4" id="KW-1015">Disulfide bond</keyword>
<sequence length="953" mass="106797">MNLFLGLVCMLIFGAAFAENVEPSNGTDNLLIPETDRVDCSPQGEIGEPECRRLGCVHRIPSTTGTPACYLTPARHRYAYAGPSVKASSTAWSTVNENKLEIPLTLLKTSYSVTGEAAVKELTVEFERYSTRVMAFRIQDADHKRYEVPSSVVKLAIPRRLNKHFYRVEYVSDPGLPFAFKIIRQSTNTTLIDTTLGGMVFEENFVQFVTKLASSNVYGFGDNRHGSFRHKMDWTSTPIFSRKTDPTVREHPRNHAGAHPFVMVVENDGNAHGIFLLNSNAMEYKLQPSPALTLRSLGGVLEFLVCFGVTPNDVIIEYTQTIGRPEIPPYWSLGLHESTLARDAEQTLDAHRKAAIPLDVLHVRSQEHDGEWDVTVMRYALAKAIKSLHLAGGHAMVSLKPYIRVDADDEIVRSVYQDGLWKDIFVKWPAVYGNSTDIVPDTLGPSSTLFGYDSSKRLVAFVDFFQPIAGEWWEAWLNQLRKQIPWDGFVLEDNEPAALTSKSETTVGLVCPKNSTLESPKYSPSAVDVWNSKEATNLLSDETICMVALHKIENATYRHYDVHNIYGHSQAVSTKNAIWKLTGKRGFLISDSSFAGTGTVAGAWFKTSLKESVPTAIRQSIISALEFNLFGMTAAGGSAEVFPVNASDCIKWQVFTTFHILAKSVVTSCSMDSNTASFAPVRKAIDTRFLLLPYLYTLFFHGLMEGEAIYRPLFFEYGTKLHNRNVLDIDDQFFWGSGVMFAPSLENNPTRSVYFPHDTFYQIDSGMKIVGDTRRKPVDMPENQMAVFLRAGYIIPTQPRLGAMSTSAARRNPFSLLIALHEHSDGSAVANGNLFWDDGESLDTVEKRDYMSWVIFNKWQEGNFSRSLLDYDVERNLIKNLTDNLTFGSLVVYGFDCSESPGITLRLDGRPLTMDRDNYSLHFEQEHKLLTIKLTVPFSQSFKLEIIAPVTRA</sequence>
<comment type="caution">
    <text evidence="6">Lacks conserved residue(s) required for the propagation of feature annotation.</text>
</comment>